<comment type="caution">
    <text evidence="1">The sequence shown here is derived from an EMBL/GenBank/DDBJ whole genome shotgun (WGS) entry which is preliminary data.</text>
</comment>
<protein>
    <submittedName>
        <fullName evidence="1">Uncharacterized protein</fullName>
    </submittedName>
</protein>
<evidence type="ECO:0000313" key="1">
    <source>
        <dbReference type="EMBL" id="MPC97406.1"/>
    </source>
</evidence>
<reference evidence="1 2" key="1">
    <citation type="submission" date="2019-05" db="EMBL/GenBank/DDBJ databases">
        <title>Another draft genome of Portunus trituberculatus and its Hox gene families provides insights of decapod evolution.</title>
        <authorList>
            <person name="Jeong J.-H."/>
            <person name="Song I."/>
            <person name="Kim S."/>
            <person name="Choi T."/>
            <person name="Kim D."/>
            <person name="Ryu S."/>
            <person name="Kim W."/>
        </authorList>
    </citation>
    <scope>NUCLEOTIDE SEQUENCE [LARGE SCALE GENOMIC DNA]</scope>
    <source>
        <tissue evidence="1">Muscle</tissue>
    </source>
</reference>
<keyword evidence="2" id="KW-1185">Reference proteome</keyword>
<name>A0A5B7JSX9_PORTR</name>
<organism evidence="1 2">
    <name type="scientific">Portunus trituberculatus</name>
    <name type="common">Swimming crab</name>
    <name type="synonym">Neptunus trituberculatus</name>
    <dbReference type="NCBI Taxonomy" id="210409"/>
    <lineage>
        <taxon>Eukaryota</taxon>
        <taxon>Metazoa</taxon>
        <taxon>Ecdysozoa</taxon>
        <taxon>Arthropoda</taxon>
        <taxon>Crustacea</taxon>
        <taxon>Multicrustacea</taxon>
        <taxon>Malacostraca</taxon>
        <taxon>Eumalacostraca</taxon>
        <taxon>Eucarida</taxon>
        <taxon>Decapoda</taxon>
        <taxon>Pleocyemata</taxon>
        <taxon>Brachyura</taxon>
        <taxon>Eubrachyura</taxon>
        <taxon>Portunoidea</taxon>
        <taxon>Portunidae</taxon>
        <taxon>Portuninae</taxon>
        <taxon>Portunus</taxon>
    </lineage>
</organism>
<evidence type="ECO:0000313" key="2">
    <source>
        <dbReference type="Proteomes" id="UP000324222"/>
    </source>
</evidence>
<dbReference type="EMBL" id="VSRR010109837">
    <property type="protein sequence ID" value="MPC97406.1"/>
    <property type="molecule type" value="Genomic_DNA"/>
</dbReference>
<accession>A0A5B7JSX9</accession>
<dbReference type="AlphaFoldDB" id="A0A5B7JSX9"/>
<sequence length="134" mass="14733">MAGATLKAPLPSMAWRRGYRGGRRNQDACHYIKDCWPPSGPVQGLKHCQQATARPSALVHVGTCRRAANATSLLLRPHPVRHATRRDGDVAFTQHPSTPAPQGRLFHRGRAEGFAPRPHVLAGRMKEAVRLLLP</sequence>
<gene>
    <name evidence="1" type="ORF">E2C01_092721</name>
</gene>
<dbReference type="Proteomes" id="UP000324222">
    <property type="component" value="Unassembled WGS sequence"/>
</dbReference>
<proteinExistence type="predicted"/>